<evidence type="ECO:0000256" key="6">
    <source>
        <dbReference type="ARBA" id="ARBA00022833"/>
    </source>
</evidence>
<evidence type="ECO:0000256" key="10">
    <source>
        <dbReference type="PIRSR" id="PIRSR630564-2"/>
    </source>
</evidence>
<feature type="compositionally biased region" description="Low complexity" evidence="12">
    <location>
        <begin position="116"/>
        <end position="133"/>
    </location>
</feature>
<keyword evidence="18" id="KW-1185">Reference proteome</keyword>
<dbReference type="InterPro" id="IPR030564">
    <property type="entry name" value="Myotubularin"/>
</dbReference>
<feature type="region of interest" description="Disordered" evidence="12">
    <location>
        <begin position="1123"/>
        <end position="1183"/>
    </location>
</feature>
<evidence type="ECO:0000259" key="13">
    <source>
        <dbReference type="PROSITE" id="PS50004"/>
    </source>
</evidence>
<feature type="binding site" evidence="10">
    <location>
        <begin position="725"/>
        <end position="726"/>
    </location>
    <ligand>
        <name>substrate</name>
    </ligand>
</feature>
<keyword evidence="4 11" id="KW-0863">Zinc-finger</keyword>
<dbReference type="CDD" id="cd14507">
    <property type="entry name" value="PTP-MTM-like"/>
    <property type="match status" value="1"/>
</dbReference>
<evidence type="ECO:0000313" key="17">
    <source>
        <dbReference type="EMBL" id="KAJ0392591.1"/>
    </source>
</evidence>
<keyword evidence="6" id="KW-0862">Zinc</keyword>
<dbReference type="PANTHER" id="PTHR10807:SF128">
    <property type="entry name" value="PHOSPHATIDYLINOSITOL-3,5-BISPHOSPHATE 3-PHOSPHATASE"/>
    <property type="match status" value="1"/>
</dbReference>
<sequence length="1398" mass="153492">MLFKVVRAESLPASDMNGTSDPFARVLYDGKEVGVTPRVKRCLNPRWDHELPVSLVHAGPMYVEVEVWDKDELSSNDLLGSLRVPFPDWRAHVDEYQRRVQRWEAARRQPPAYDDTASTSSSITSPTFSRSASARSVGGPETHRRSRSLHALGCSTPGRGSFLGGSSSMGAGRRLLDEGGRSSTSSATSTTPTTASQSPAMRGTSTPTGLMDAIAPAFVWCSLVKGPVATGRVLCAVQYEERDLKFLANQPYGTSIYDVFLPQHPRFKQAYHHLPRSWHPDPNVRSQELSAMHAGTPKDSLFPWQERLLHMVEEVTVTFHVNESNQGVLATLVLTNYRLWVVPYRRVKGLLHEDVHTIPIGKILRASISQRKRGSNVNTITVLELENMDAGHYHVTLSPISRLRDSVRDFTRDAEAKRIKQLHNMVAEIEWLKTENTFCAPFDLNHQWLGASESAGDAASPDKASASLSPSALTSPSPSPPPPLARAATMFRTDCAPPSPPPEQPPPLRHHVSASAASLKAACEAPSGGKASQPQAAPAKKPATAAAAAAASLRGRIRYDPEREFKRQGALGHPRWRRCFSNESYELCASYPSFLVVPASLSDETIKEASRFRSKNRFPALTWVHPRTGAPLCRSSQPNTGVLRSTNTSDRDLIWAIRDAAIARETACRSPGTLPKKSSVVHIVDARPEINAKSNALAGKGHESVKQYDRDGVPTASITFMGIDNIHAVRSAFAGLTQALYEVEDSNFFGAVQKSHWLEYVCAVLQGASEVASHLERGDAVLVHCSDGWDRTAQLAALAQLMLDPYFRTLEGFAVLIEKDWCAFGHMFKKRCGHPTSDQTSPIFQQFLDAVYQLLLQFPTHFQFNELLLSSIAEAVYSSWYGTFQMNSERERRAFLADVPSASVWDVIRASTDRFLNPLFQGESDGARLEPMLPVCRVRVMQLWSGQYQKAISHMRLQQREYEMLQLIRQQETELSRLYAVLSGSQRMELRAVQLRSDIARLARSMNLEYPERDDGGAAERVPSSSPGLGHPRGRGRALGNGVGVGVGPADGVGKRSAAASVDFHDLETMAAVIDASTSDEWAAGAQQQQQQQQQQANGRRKSITSRSRSNSLRLKQSLLSMMGHLGGNGTTTSTSSSTTSASHEPTAAQQRPATTPALRSPSGRHSLQSPTGSHHRHQHADELKRELHHLESQLAKLHNQVARKEETAQQLLRRFRCYNYNLPESALAAEPDAALSPARRQRRHHSGSSARGAFSPSSSSSRDSPSPSRRAAPNGGGHPPRSPPGAMAGRSASSSSDAANGGAFTPGSAPLLTDCKVISSGEGFRNAQPVWERDADAPCCKRCKKKFKTFYRNRHHCRCCGYVFCGRCTSNRMNLPEFGYYDVVRVCATCYNSGEDG</sequence>
<dbReference type="GO" id="GO:0005737">
    <property type="term" value="C:cytoplasm"/>
    <property type="evidence" value="ECO:0007669"/>
    <property type="project" value="UniProtKB-ARBA"/>
</dbReference>
<dbReference type="InterPro" id="IPR010569">
    <property type="entry name" value="Myotubularin-like_Pase_dom"/>
</dbReference>
<name>A0AAD5L864_PYTIN</name>
<feature type="compositionally biased region" description="Low complexity" evidence="12">
    <location>
        <begin position="458"/>
        <end position="476"/>
    </location>
</feature>
<dbReference type="InterPro" id="IPR013083">
    <property type="entry name" value="Znf_RING/FYVE/PHD"/>
</dbReference>
<feature type="region of interest" description="Disordered" evidence="12">
    <location>
        <begin position="1232"/>
        <end position="1306"/>
    </location>
</feature>
<dbReference type="SUPFAM" id="SSF57903">
    <property type="entry name" value="FYVE/PHD zinc finger"/>
    <property type="match status" value="1"/>
</dbReference>
<dbReference type="EMBL" id="JAKCXM010000608">
    <property type="protein sequence ID" value="KAJ0392591.1"/>
    <property type="molecule type" value="Genomic_DNA"/>
</dbReference>
<dbReference type="PROSITE" id="PS51339">
    <property type="entry name" value="PPASE_MYOTUBULARIN"/>
    <property type="match status" value="1"/>
</dbReference>
<evidence type="ECO:0000256" key="4">
    <source>
        <dbReference type="ARBA" id="ARBA00022771"/>
    </source>
</evidence>
<feature type="compositionally biased region" description="Low complexity" evidence="12">
    <location>
        <begin position="1285"/>
        <end position="1304"/>
    </location>
</feature>
<evidence type="ECO:0000259" key="16">
    <source>
        <dbReference type="PROSITE" id="PS51339"/>
    </source>
</evidence>
<feature type="domain" description="Myotubularin phosphatase" evidence="16">
    <location>
        <begin position="555"/>
        <end position="948"/>
    </location>
</feature>
<feature type="compositionally biased region" description="Polar residues" evidence="12">
    <location>
        <begin position="1164"/>
        <end position="1173"/>
    </location>
</feature>
<feature type="domain" description="FYVE-type" evidence="15">
    <location>
        <begin position="1335"/>
        <end position="1396"/>
    </location>
</feature>
<protein>
    <recommendedName>
        <fullName evidence="2">phosphatidylinositol-3,5-bisphosphate 3-phosphatase</fullName>
        <ecNumber evidence="2">3.1.3.95</ecNumber>
    </recommendedName>
    <alternativeName>
        <fullName evidence="8">Phosphatidylinositol-3,5-bisphosphate 3-phosphatase</fullName>
    </alternativeName>
</protein>
<dbReference type="InterPro" id="IPR000387">
    <property type="entry name" value="Tyr_Pase_dom"/>
</dbReference>
<feature type="compositionally biased region" description="Low complexity" evidence="12">
    <location>
        <begin position="513"/>
        <end position="542"/>
    </location>
</feature>
<dbReference type="CDD" id="cd00030">
    <property type="entry name" value="C2"/>
    <property type="match status" value="1"/>
</dbReference>
<keyword evidence="7" id="KW-0472">Membrane</keyword>
<dbReference type="PANTHER" id="PTHR10807">
    <property type="entry name" value="MYOTUBULARIN-RELATED"/>
    <property type="match status" value="1"/>
</dbReference>
<feature type="region of interest" description="Disordered" evidence="12">
    <location>
        <begin position="107"/>
        <end position="207"/>
    </location>
</feature>
<organism evidence="17 18">
    <name type="scientific">Pythium insidiosum</name>
    <name type="common">Pythiosis disease agent</name>
    <dbReference type="NCBI Taxonomy" id="114742"/>
    <lineage>
        <taxon>Eukaryota</taxon>
        <taxon>Sar</taxon>
        <taxon>Stramenopiles</taxon>
        <taxon>Oomycota</taxon>
        <taxon>Peronosporomycetes</taxon>
        <taxon>Pythiales</taxon>
        <taxon>Pythiaceae</taxon>
        <taxon>Pythium</taxon>
    </lineage>
</organism>
<dbReference type="PROSITE" id="PS50056">
    <property type="entry name" value="TYR_PHOSPHATASE_2"/>
    <property type="match status" value="1"/>
</dbReference>
<feature type="domain" description="Tyrosine specific protein phosphatases" evidence="14">
    <location>
        <begin position="755"/>
        <end position="798"/>
    </location>
</feature>
<feature type="binding site" evidence="10">
    <location>
        <begin position="785"/>
        <end position="791"/>
    </location>
    <ligand>
        <name>substrate</name>
    </ligand>
</feature>
<dbReference type="SMART" id="SM00404">
    <property type="entry name" value="PTPc_motif"/>
    <property type="match status" value="1"/>
</dbReference>
<evidence type="ECO:0000256" key="3">
    <source>
        <dbReference type="ARBA" id="ARBA00022723"/>
    </source>
</evidence>
<evidence type="ECO:0000256" key="1">
    <source>
        <dbReference type="ARBA" id="ARBA00004184"/>
    </source>
</evidence>
<feature type="compositionally biased region" description="Low complexity" evidence="12">
    <location>
        <begin position="1248"/>
        <end position="1274"/>
    </location>
</feature>
<dbReference type="InterPro" id="IPR011011">
    <property type="entry name" value="Znf_FYVE_PHD"/>
</dbReference>
<dbReference type="EC" id="3.1.3.95" evidence="2"/>
<dbReference type="InterPro" id="IPR000008">
    <property type="entry name" value="C2_dom"/>
</dbReference>
<feature type="compositionally biased region" description="Low complexity" evidence="12">
    <location>
        <begin position="1087"/>
        <end position="1096"/>
    </location>
</feature>
<evidence type="ECO:0000313" key="18">
    <source>
        <dbReference type="Proteomes" id="UP001209570"/>
    </source>
</evidence>
<feature type="compositionally biased region" description="Low complexity" evidence="12">
    <location>
        <begin position="1131"/>
        <end position="1158"/>
    </location>
</feature>
<evidence type="ECO:0000256" key="7">
    <source>
        <dbReference type="ARBA" id="ARBA00023136"/>
    </source>
</evidence>
<dbReference type="InterPro" id="IPR035892">
    <property type="entry name" value="C2_domain_sf"/>
</dbReference>
<evidence type="ECO:0000256" key="11">
    <source>
        <dbReference type="PROSITE-ProRule" id="PRU00091"/>
    </source>
</evidence>
<comment type="caution">
    <text evidence="17">The sequence shown here is derived from an EMBL/GenBank/DDBJ whole genome shotgun (WGS) entry which is preliminary data.</text>
</comment>
<reference evidence="17" key="1">
    <citation type="submission" date="2021-12" db="EMBL/GenBank/DDBJ databases">
        <title>Prjna785345.</title>
        <authorList>
            <person name="Rujirawat T."/>
            <person name="Krajaejun T."/>
        </authorList>
    </citation>
    <scope>NUCLEOTIDE SEQUENCE</scope>
    <source>
        <strain evidence="17">Pi057C3</strain>
    </source>
</reference>
<dbReference type="SMART" id="SM00064">
    <property type="entry name" value="FYVE"/>
    <property type="match status" value="1"/>
</dbReference>
<dbReference type="Gene3D" id="3.30.40.10">
    <property type="entry name" value="Zinc/RING finger domain, C3HC4 (zinc finger)"/>
    <property type="match status" value="1"/>
</dbReference>
<feature type="compositionally biased region" description="Pro residues" evidence="12">
    <location>
        <begin position="497"/>
        <end position="507"/>
    </location>
</feature>
<dbReference type="GO" id="GO:0008270">
    <property type="term" value="F:zinc ion binding"/>
    <property type="evidence" value="ECO:0007669"/>
    <property type="project" value="UniProtKB-KW"/>
</dbReference>
<accession>A0AAD5L864</accession>
<evidence type="ECO:0000256" key="8">
    <source>
        <dbReference type="ARBA" id="ARBA00032571"/>
    </source>
</evidence>
<dbReference type="InterPro" id="IPR029021">
    <property type="entry name" value="Prot-tyrosine_phosphatase-like"/>
</dbReference>
<dbReference type="GO" id="GO:0012505">
    <property type="term" value="C:endomembrane system"/>
    <property type="evidence" value="ECO:0007669"/>
    <property type="project" value="UniProtKB-SubCell"/>
</dbReference>
<dbReference type="SUPFAM" id="SSF49562">
    <property type="entry name" value="C2 domain (Calcium/lipid-binding domain, CaLB)"/>
    <property type="match status" value="1"/>
</dbReference>
<evidence type="ECO:0000256" key="9">
    <source>
        <dbReference type="PIRSR" id="PIRSR630564-1"/>
    </source>
</evidence>
<dbReference type="Gene3D" id="2.60.40.150">
    <property type="entry name" value="C2 domain"/>
    <property type="match status" value="1"/>
</dbReference>
<dbReference type="SMART" id="SM00239">
    <property type="entry name" value="C2"/>
    <property type="match status" value="1"/>
</dbReference>
<dbReference type="PROSITE" id="PS50004">
    <property type="entry name" value="C2"/>
    <property type="match status" value="1"/>
</dbReference>
<feature type="compositionally biased region" description="Low complexity" evidence="12">
    <location>
        <begin position="182"/>
        <end position="200"/>
    </location>
</feature>
<feature type="domain" description="C2" evidence="13">
    <location>
        <begin position="1"/>
        <end position="104"/>
    </location>
</feature>
<evidence type="ECO:0000259" key="15">
    <source>
        <dbReference type="PROSITE" id="PS50178"/>
    </source>
</evidence>
<dbReference type="GO" id="GO:0052629">
    <property type="term" value="F:phosphatidylinositol-3,5-bisphosphate 3-phosphatase activity"/>
    <property type="evidence" value="ECO:0007669"/>
    <property type="project" value="UniProtKB-EC"/>
</dbReference>
<keyword evidence="5" id="KW-0378">Hydrolase</keyword>
<proteinExistence type="predicted"/>
<feature type="region of interest" description="Disordered" evidence="12">
    <location>
        <begin position="453"/>
        <end position="542"/>
    </location>
</feature>
<feature type="region of interest" description="Disordered" evidence="12">
    <location>
        <begin position="1011"/>
        <end position="1043"/>
    </location>
</feature>
<feature type="active site" description="Phosphocysteine intermediate" evidence="9">
    <location>
        <position position="785"/>
    </location>
</feature>
<gene>
    <name evidence="17" type="ORF">P43SY_004494</name>
</gene>
<dbReference type="InterPro" id="IPR000306">
    <property type="entry name" value="Znf_FYVE"/>
</dbReference>
<dbReference type="InterPro" id="IPR017455">
    <property type="entry name" value="Znf_FYVE-rel"/>
</dbReference>
<dbReference type="Pfam" id="PF01363">
    <property type="entry name" value="FYVE"/>
    <property type="match status" value="1"/>
</dbReference>
<feature type="region of interest" description="Disordered" evidence="12">
    <location>
        <begin position="1081"/>
        <end position="1111"/>
    </location>
</feature>
<dbReference type="Pfam" id="PF06602">
    <property type="entry name" value="Myotub-related"/>
    <property type="match status" value="1"/>
</dbReference>
<dbReference type="Pfam" id="PF00168">
    <property type="entry name" value="C2"/>
    <property type="match status" value="1"/>
</dbReference>
<dbReference type="SUPFAM" id="SSF52799">
    <property type="entry name" value="(Phosphotyrosine protein) phosphatases II"/>
    <property type="match status" value="1"/>
</dbReference>
<evidence type="ECO:0000256" key="12">
    <source>
        <dbReference type="SAM" id="MobiDB-lite"/>
    </source>
</evidence>
<dbReference type="Proteomes" id="UP001209570">
    <property type="component" value="Unassembled WGS sequence"/>
</dbReference>
<evidence type="ECO:0000256" key="2">
    <source>
        <dbReference type="ARBA" id="ARBA00012903"/>
    </source>
</evidence>
<dbReference type="InterPro" id="IPR016130">
    <property type="entry name" value="Tyr_Pase_AS"/>
</dbReference>
<dbReference type="InterPro" id="IPR003595">
    <property type="entry name" value="Tyr_Pase_cat"/>
</dbReference>
<dbReference type="PROSITE" id="PS00383">
    <property type="entry name" value="TYR_PHOSPHATASE_1"/>
    <property type="match status" value="1"/>
</dbReference>
<comment type="subcellular location">
    <subcellularLocation>
        <location evidence="1">Endomembrane system</location>
        <topology evidence="1">Peripheral membrane protein</topology>
    </subcellularLocation>
</comment>
<dbReference type="PROSITE" id="PS50178">
    <property type="entry name" value="ZF_FYVE"/>
    <property type="match status" value="1"/>
</dbReference>
<keyword evidence="3" id="KW-0479">Metal-binding</keyword>
<evidence type="ECO:0000256" key="5">
    <source>
        <dbReference type="ARBA" id="ARBA00022801"/>
    </source>
</evidence>
<evidence type="ECO:0000259" key="14">
    <source>
        <dbReference type="PROSITE" id="PS50056"/>
    </source>
</evidence>